<keyword evidence="3" id="KW-1185">Reference proteome</keyword>
<accession>A0A384JC55</accession>
<evidence type="ECO:0000313" key="2">
    <source>
        <dbReference type="EMBL" id="ATZ48195.1"/>
    </source>
</evidence>
<evidence type="ECO:0000313" key="3">
    <source>
        <dbReference type="Proteomes" id="UP000001798"/>
    </source>
</evidence>
<name>A0A384JC55_BOTFB</name>
<dbReference type="AlphaFoldDB" id="A0A384JC55"/>
<reference evidence="2 3" key="2">
    <citation type="journal article" date="2012" name="Eukaryot. Cell">
        <title>Genome update of Botrytis cinerea strains B05.10 and T4.</title>
        <authorList>
            <person name="Staats M."/>
            <person name="van Kan J.A."/>
        </authorList>
    </citation>
    <scope>NUCLEOTIDE SEQUENCE [LARGE SCALE GENOMIC DNA]</scope>
    <source>
        <strain evidence="2 3">B05.10</strain>
    </source>
</reference>
<feature type="region of interest" description="Disordered" evidence="1">
    <location>
        <begin position="172"/>
        <end position="211"/>
    </location>
</feature>
<dbReference type="GeneID" id="5441176"/>
<feature type="region of interest" description="Disordered" evidence="1">
    <location>
        <begin position="33"/>
        <end position="77"/>
    </location>
</feature>
<evidence type="ECO:0000256" key="1">
    <source>
        <dbReference type="SAM" id="MobiDB-lite"/>
    </source>
</evidence>
<dbReference type="KEGG" id="bfu:BCIN_03g04350"/>
<dbReference type="EMBL" id="CP009807">
    <property type="protein sequence ID" value="ATZ48195.1"/>
    <property type="molecule type" value="Genomic_DNA"/>
</dbReference>
<proteinExistence type="predicted"/>
<sequence length="211" mass="23008">MDLQVMGNPPATSSYDEMQIDIPAASFVAIQDSSKKAETVGGSMPTPPETPFPRSMELSTRQSVHSLSAQPLPRSDRKTPILRSSIEVLANVSATAPHVVFHRPGTYTHQFQISSIRGQIVRKCRRCITGCEFKTCSQSVCDECVKNGHGSPTDVSIVRAQLMEELERYPFSRMGNPMKGNPATEKTAIDKDKETQASSDSDATISAVGDY</sequence>
<protein>
    <submittedName>
        <fullName evidence="2">Uncharacterized protein</fullName>
    </submittedName>
</protein>
<dbReference type="Proteomes" id="UP000001798">
    <property type="component" value="Chromosome 3"/>
</dbReference>
<gene>
    <name evidence="2" type="ORF">BCIN_03g04350</name>
</gene>
<dbReference type="VEuPathDB" id="FungiDB:Bcin03g04350"/>
<organism evidence="2 3">
    <name type="scientific">Botryotinia fuckeliana (strain B05.10)</name>
    <name type="common">Noble rot fungus</name>
    <name type="synonym">Botrytis cinerea</name>
    <dbReference type="NCBI Taxonomy" id="332648"/>
    <lineage>
        <taxon>Eukaryota</taxon>
        <taxon>Fungi</taxon>
        <taxon>Dikarya</taxon>
        <taxon>Ascomycota</taxon>
        <taxon>Pezizomycotina</taxon>
        <taxon>Leotiomycetes</taxon>
        <taxon>Helotiales</taxon>
        <taxon>Sclerotiniaceae</taxon>
        <taxon>Botrytis</taxon>
    </lineage>
</organism>
<feature type="compositionally biased region" description="Polar residues" evidence="1">
    <location>
        <begin position="57"/>
        <end position="69"/>
    </location>
</feature>
<dbReference type="OrthoDB" id="3556059at2759"/>
<reference evidence="2 3" key="1">
    <citation type="journal article" date="2011" name="PLoS Genet.">
        <title>Genomic analysis of the necrotrophic fungal pathogens Sclerotinia sclerotiorum and Botrytis cinerea.</title>
        <authorList>
            <person name="Amselem J."/>
            <person name="Cuomo C.A."/>
            <person name="van Kan J.A."/>
            <person name="Viaud M."/>
            <person name="Benito E.P."/>
            <person name="Couloux A."/>
            <person name="Coutinho P.M."/>
            <person name="de Vries R.P."/>
            <person name="Dyer P.S."/>
            <person name="Fillinger S."/>
            <person name="Fournier E."/>
            <person name="Gout L."/>
            <person name="Hahn M."/>
            <person name="Kohn L."/>
            <person name="Lapalu N."/>
            <person name="Plummer K.M."/>
            <person name="Pradier J.M."/>
            <person name="Quevillon E."/>
            <person name="Sharon A."/>
            <person name="Simon A."/>
            <person name="ten Have A."/>
            <person name="Tudzynski B."/>
            <person name="Tudzynski P."/>
            <person name="Wincker P."/>
            <person name="Andrew M."/>
            <person name="Anthouard V."/>
            <person name="Beever R.E."/>
            <person name="Beffa R."/>
            <person name="Benoit I."/>
            <person name="Bouzid O."/>
            <person name="Brault B."/>
            <person name="Chen Z."/>
            <person name="Choquer M."/>
            <person name="Collemare J."/>
            <person name="Cotton P."/>
            <person name="Danchin E.G."/>
            <person name="Da Silva C."/>
            <person name="Gautier A."/>
            <person name="Giraud C."/>
            <person name="Giraud T."/>
            <person name="Gonzalez C."/>
            <person name="Grossetete S."/>
            <person name="Guldener U."/>
            <person name="Henrissat B."/>
            <person name="Howlett B.J."/>
            <person name="Kodira C."/>
            <person name="Kretschmer M."/>
            <person name="Lappartient A."/>
            <person name="Leroch M."/>
            <person name="Levis C."/>
            <person name="Mauceli E."/>
            <person name="Neuveglise C."/>
            <person name="Oeser B."/>
            <person name="Pearson M."/>
            <person name="Poulain J."/>
            <person name="Poussereau N."/>
            <person name="Quesneville H."/>
            <person name="Rascle C."/>
            <person name="Schumacher J."/>
            <person name="Segurens B."/>
            <person name="Sexton A."/>
            <person name="Silva E."/>
            <person name="Sirven C."/>
            <person name="Soanes D.M."/>
            <person name="Talbot N.J."/>
            <person name="Templeton M."/>
            <person name="Yandava C."/>
            <person name="Yarden O."/>
            <person name="Zeng Q."/>
            <person name="Rollins J.A."/>
            <person name="Lebrun M.H."/>
            <person name="Dickman M."/>
        </authorList>
    </citation>
    <scope>NUCLEOTIDE SEQUENCE [LARGE SCALE GENOMIC DNA]</scope>
    <source>
        <strain evidence="2 3">B05.10</strain>
    </source>
</reference>
<reference evidence="2 3" key="3">
    <citation type="journal article" date="2017" name="Mol. Plant Pathol.">
        <title>A gapless genome sequence of the fungus Botrytis cinerea.</title>
        <authorList>
            <person name="Van Kan J.A."/>
            <person name="Stassen J.H."/>
            <person name="Mosbach A."/>
            <person name="Van Der Lee T.A."/>
            <person name="Faino L."/>
            <person name="Farmer A.D."/>
            <person name="Papasotiriou D.G."/>
            <person name="Zhou S."/>
            <person name="Seidl M.F."/>
            <person name="Cottam E."/>
            <person name="Edel D."/>
            <person name="Hahn M."/>
            <person name="Schwartz D.C."/>
            <person name="Dietrich R.A."/>
            <person name="Widdison S."/>
            <person name="Scalliet G."/>
        </authorList>
    </citation>
    <scope>NUCLEOTIDE SEQUENCE [LARGE SCALE GENOMIC DNA]</scope>
    <source>
        <strain evidence="2 3">B05.10</strain>
    </source>
</reference>
<dbReference type="RefSeq" id="XP_001560666.1">
    <property type="nucleotide sequence ID" value="XM_001560616.2"/>
</dbReference>